<dbReference type="EMBL" id="CP007174">
    <property type="protein sequence ID" value="AIF85399.1"/>
    <property type="molecule type" value="Genomic_DNA"/>
</dbReference>
<gene>
    <name evidence="3" type="ORF">NTE_03371</name>
</gene>
<feature type="domain" description="Endonuclease NucS C-terminal" evidence="1">
    <location>
        <begin position="28"/>
        <end position="114"/>
    </location>
</feature>
<reference evidence="3 4" key="1">
    <citation type="journal article" date="2014" name="PLoS ONE">
        <title>Genome Sequence of Candidatus Nitrososphaera evergladensis from Group I.1b Enriched from Everglades Soil Reveals Novel Genomic Features of the Ammonia-Oxidizing Archaea.</title>
        <authorList>
            <person name="Zhalnina K.V."/>
            <person name="Dias R."/>
            <person name="Leonard M.T."/>
            <person name="Dorr de Quadros P."/>
            <person name="Camargo F.A."/>
            <person name="Drew J.C."/>
            <person name="Farmerie W.G."/>
            <person name="Daroub S.H."/>
            <person name="Triplett E.W."/>
        </authorList>
    </citation>
    <scope>NUCLEOTIDE SEQUENCE [LARGE SCALE GENOMIC DNA]</scope>
    <source>
        <strain evidence="3 4">SR1</strain>
    </source>
</reference>
<dbReference type="HOGENOM" id="CLU_680785_0_0_2"/>
<evidence type="ECO:0000313" key="3">
    <source>
        <dbReference type="EMBL" id="AIF85399.1"/>
    </source>
</evidence>
<dbReference type="GO" id="GO:0004519">
    <property type="term" value="F:endonuclease activity"/>
    <property type="evidence" value="ECO:0007669"/>
    <property type="project" value="InterPro"/>
</dbReference>
<protein>
    <submittedName>
        <fullName evidence="3">Putative transcriptional regulator</fullName>
    </submittedName>
</protein>
<dbReference type="KEGG" id="nev:NTE_03371"/>
<dbReference type="Pfam" id="PF09407">
    <property type="entry name" value="AbiEi_1"/>
    <property type="match status" value="1"/>
</dbReference>
<accession>A0A075N1R3</accession>
<evidence type="ECO:0000259" key="2">
    <source>
        <dbReference type="Pfam" id="PF09407"/>
    </source>
</evidence>
<keyword evidence="4" id="KW-1185">Reference proteome</keyword>
<sequence>MCAMHIATSHPESTISDLLRSLTGNAKVTIEREAKIANIGTLDYRLRDEHGQEYFVEVKSRRITKLDVGQLATYATLLHKKIPSAKLVLIAKKVDSIHKEVLKEIGVEVIELEHNLSNSNQTLRIIPSKRINKKLELSPKEQESYFLLLRKGIVVVTPELLSKELMVPNGYSKNILSSLARKGMLSRFGRGKYVIISPDVVYGRKGYTIDPIVMLEQLVGDEPYYLAYTSALYIHGLSLQLPFETTVAVTKQKRSVKVGHNSIIKFVRIMAEAMFGYKQQRYLNSYTSVSDLEKTIIDCIDRHDLCGGISEVTRILSESLQQIDRDKLLNYLKKFNKQVVIQRLGFILEKLTQEGFEVDPKLLQNMENLKFRHVYRLDFTKPKSGTMSKKWKIIENADCMSWKN</sequence>
<evidence type="ECO:0000259" key="1">
    <source>
        <dbReference type="Pfam" id="PF01939"/>
    </source>
</evidence>
<dbReference type="eggNOG" id="arCOG04793">
    <property type="taxonomic scope" value="Archaea"/>
</dbReference>
<feature type="domain" description="AbiEi antitoxin C-terminal" evidence="2">
    <location>
        <begin position="224"/>
        <end position="349"/>
    </location>
</feature>
<proteinExistence type="predicted"/>
<evidence type="ECO:0000313" key="4">
    <source>
        <dbReference type="Proteomes" id="UP000028194"/>
    </source>
</evidence>
<dbReference type="AlphaFoldDB" id="A0A075N1R3"/>
<dbReference type="STRING" id="1459636.NTE_03371"/>
<dbReference type="Gene3D" id="3.40.1350.10">
    <property type="match status" value="1"/>
</dbReference>
<organism evidence="3 4">
    <name type="scientific">Candidatus Nitrososphaera evergladensis SR1</name>
    <dbReference type="NCBI Taxonomy" id="1459636"/>
    <lineage>
        <taxon>Archaea</taxon>
        <taxon>Nitrososphaerota</taxon>
        <taxon>Nitrososphaeria</taxon>
        <taxon>Nitrososphaerales</taxon>
        <taxon>Nitrososphaeraceae</taxon>
        <taxon>Nitrososphaera</taxon>
    </lineage>
</organism>
<dbReference type="InterPro" id="IPR018547">
    <property type="entry name" value="AbiEi_C"/>
</dbReference>
<dbReference type="InterPro" id="IPR048301">
    <property type="entry name" value="NucS_C"/>
</dbReference>
<dbReference type="GO" id="GO:0003676">
    <property type="term" value="F:nucleic acid binding"/>
    <property type="evidence" value="ECO:0007669"/>
    <property type="project" value="InterPro"/>
</dbReference>
<dbReference type="Proteomes" id="UP000028194">
    <property type="component" value="Chromosome"/>
</dbReference>
<dbReference type="InterPro" id="IPR011856">
    <property type="entry name" value="tRNA_endonuc-like_dom_sf"/>
</dbReference>
<name>A0A075N1R3_9ARCH</name>
<dbReference type="Pfam" id="PF01939">
    <property type="entry name" value="NucS_C"/>
    <property type="match status" value="1"/>
</dbReference>